<evidence type="ECO:0000259" key="2">
    <source>
        <dbReference type="Pfam" id="PF00685"/>
    </source>
</evidence>
<reference evidence="3" key="2">
    <citation type="submission" date="2024-05" db="EMBL/GenBank/DDBJ databases">
        <title>Rhodohalobacter halophilus gen. nov., sp. nov., a moderately halophilic member of the family Balneolaceae.</title>
        <authorList>
            <person name="Xia J."/>
        </authorList>
    </citation>
    <scope>NUCLEOTIDE SEQUENCE</scope>
    <source>
        <strain evidence="3">WB101</strain>
    </source>
</reference>
<dbReference type="SUPFAM" id="SSF52540">
    <property type="entry name" value="P-loop containing nucleoside triphosphate hydrolases"/>
    <property type="match status" value="1"/>
</dbReference>
<proteinExistence type="predicted"/>
<organism evidence="3 4">
    <name type="scientific">Rhodohalobacter sulfatireducens</name>
    <dbReference type="NCBI Taxonomy" id="2911366"/>
    <lineage>
        <taxon>Bacteria</taxon>
        <taxon>Pseudomonadati</taxon>
        <taxon>Balneolota</taxon>
        <taxon>Balneolia</taxon>
        <taxon>Balneolales</taxon>
        <taxon>Balneolaceae</taxon>
        <taxon>Rhodohalobacter</taxon>
    </lineage>
</organism>
<sequence>MIRGIVPYSLRKFTSFHFPGNNNIILFSTPRSGSTWLLEMIAAQPRIKTVREPLNVRLNHICEMLGLDSWDEIYDEKKYPDIVQYLKKFSKNLEVHPHFKREKPLTETWHPITNRLLYKLLHGLENRIADLKEELQAKAIILIRHPIPVTLSRTVYPRLHAYHQSGIAKHFKDEELTFAQNIITNGTDFEKGIVSWCFQNKVFLSQRNEGLLITYEELVMNRMCVIPKITDYLDIPETDKMLSRSFKASGSTGKSTESRIQLLEKVEKGEENYRKLIEKWKMNTSPDMIERVQEILDAFHITAYRADDIMPSKDLLLC</sequence>
<comment type="caution">
    <text evidence="3">The sequence shown here is derived from an EMBL/GenBank/DDBJ whole genome shotgun (WGS) entry which is preliminary data.</text>
</comment>
<dbReference type="Proteomes" id="UP001165366">
    <property type="component" value="Unassembled WGS sequence"/>
</dbReference>
<feature type="coiled-coil region" evidence="1">
    <location>
        <begin position="114"/>
        <end position="141"/>
    </location>
</feature>
<evidence type="ECO:0000313" key="3">
    <source>
        <dbReference type="EMBL" id="MCG2590799.1"/>
    </source>
</evidence>
<keyword evidence="4" id="KW-1185">Reference proteome</keyword>
<dbReference type="EMBL" id="JAKLWS010000044">
    <property type="protein sequence ID" value="MCG2590799.1"/>
    <property type="molecule type" value="Genomic_DNA"/>
</dbReference>
<dbReference type="InterPro" id="IPR027417">
    <property type="entry name" value="P-loop_NTPase"/>
</dbReference>
<dbReference type="Gene3D" id="3.40.50.300">
    <property type="entry name" value="P-loop containing nucleotide triphosphate hydrolases"/>
    <property type="match status" value="1"/>
</dbReference>
<keyword evidence="1" id="KW-0175">Coiled coil</keyword>
<protein>
    <submittedName>
        <fullName evidence="3">Sulfotransferase domain-containing protein</fullName>
    </submittedName>
</protein>
<evidence type="ECO:0000256" key="1">
    <source>
        <dbReference type="SAM" id="Coils"/>
    </source>
</evidence>
<evidence type="ECO:0000313" key="4">
    <source>
        <dbReference type="Proteomes" id="UP001165366"/>
    </source>
</evidence>
<name>A0ABS9KIW2_9BACT</name>
<feature type="domain" description="Sulfotransferase" evidence="2">
    <location>
        <begin position="23"/>
        <end position="297"/>
    </location>
</feature>
<dbReference type="InterPro" id="IPR000863">
    <property type="entry name" value="Sulfotransferase_dom"/>
</dbReference>
<dbReference type="Pfam" id="PF00685">
    <property type="entry name" value="Sulfotransfer_1"/>
    <property type="match status" value="1"/>
</dbReference>
<accession>A0ABS9KIW2</accession>
<gene>
    <name evidence="3" type="ORF">L6773_19670</name>
</gene>
<dbReference type="RefSeq" id="WP_237856282.1">
    <property type="nucleotide sequence ID" value="NZ_JAKLWS010000044.1"/>
</dbReference>
<reference evidence="3" key="1">
    <citation type="submission" date="2022-01" db="EMBL/GenBank/DDBJ databases">
        <authorList>
            <person name="Wang Y."/>
        </authorList>
    </citation>
    <scope>NUCLEOTIDE SEQUENCE</scope>
    <source>
        <strain evidence="3">WB101</strain>
    </source>
</reference>